<gene>
    <name evidence="1" type="ORF">BRW62_01805</name>
</gene>
<sequence length="429" mass="49082">MAISYQSRFFLFWRRQWQHWQHQWQRQRWQVESTLSGVVHVIAGLLSQVWQQGLPQLKSTMPRLLHCLRPASSPPAADLATQAVTAAIALHPQENHTLMLHLAPLPRRVPWWQRLFSPVRRTTAETALGQRPSFYLACDRQARSLMLVDTAAVPLKIFTPQEQQQIEQRIYYELACYYQQVRQWYRRHHRGRLRQQNAPRQCLAGTFLNQLTVTATVTGLTVEVPALSPLAQLWQRWQLRLGGLGQRSLARVRVQGIASQLQTGEMVLIASDNSILYTLTPQQRQRVLAWIEQHLNPAAAILPLHDWLSRASYWLAGLQPPSFSAAASPLLAATDPMPARPTLLSVSLPSLPTIAPPPINADPLIVEVEAAFVGYDLHWLEKLLLWCDRLLLWLENQLIAVGRWLLHRLGLPAFNFFESRGHDSRHSDP</sequence>
<evidence type="ECO:0000313" key="2">
    <source>
        <dbReference type="Proteomes" id="UP000231057"/>
    </source>
</evidence>
<organism evidence="1 2">
    <name type="scientific">Parathermosynechococcus lividus PCC 6715</name>
    <dbReference type="NCBI Taxonomy" id="1917166"/>
    <lineage>
        <taxon>Bacteria</taxon>
        <taxon>Bacillati</taxon>
        <taxon>Cyanobacteriota</taxon>
        <taxon>Cyanophyceae</taxon>
        <taxon>Acaryochloridales</taxon>
        <taxon>Thermosynechococcaceae</taxon>
        <taxon>Parathermosynechococcus</taxon>
    </lineage>
</organism>
<protein>
    <submittedName>
        <fullName evidence="1">Uncharacterized protein</fullName>
    </submittedName>
</protein>
<dbReference type="Proteomes" id="UP000231057">
    <property type="component" value="Chromosome"/>
</dbReference>
<evidence type="ECO:0000313" key="1">
    <source>
        <dbReference type="EMBL" id="ATS17686.1"/>
    </source>
</evidence>
<name>A0A2D2PZL0_PARLV</name>
<keyword evidence="2" id="KW-1185">Reference proteome</keyword>
<dbReference type="EMBL" id="CP018092">
    <property type="protein sequence ID" value="ATS17686.1"/>
    <property type="molecule type" value="Genomic_DNA"/>
</dbReference>
<dbReference type="KEGG" id="slw:BRW62_01805"/>
<accession>A0A2D2PZL0</accession>
<reference evidence="2" key="2">
    <citation type="journal article" date="2022" name="Front. Microbiol.">
        <title>Comparative Genomic Analysis Revealed Distinct Molecular Components and Organization of CO2-Concentrating Mechanism in Thermophilic Cyanobacteria.</title>
        <authorList>
            <person name="Tang J."/>
            <person name="Zhou H."/>
            <person name="Yao D."/>
            <person name="Riaz S."/>
            <person name="You D."/>
            <person name="Klepacz-Smolka A."/>
            <person name="Daroch M."/>
        </authorList>
    </citation>
    <scope>NUCLEOTIDE SEQUENCE [LARGE SCALE GENOMIC DNA]</scope>
    <source>
        <strain evidence="2">PCC 6715</strain>
    </source>
</reference>
<reference evidence="1 2" key="1">
    <citation type="submission" date="2016-11" db="EMBL/GenBank/DDBJ databases">
        <title>Complete genome sequence of thermophilic cyanobacteria strain Synechococcus sp. PCC6715.</title>
        <authorList>
            <person name="Tang J."/>
            <person name="Daroch M."/>
            <person name="Liang Y."/>
            <person name="Jiang D."/>
            <person name="Shah M."/>
        </authorList>
    </citation>
    <scope>NUCLEOTIDE SEQUENCE [LARGE SCALE GENOMIC DNA]</scope>
    <source>
        <strain evidence="1 2">PCC 6715</strain>
    </source>
</reference>
<dbReference type="AlphaFoldDB" id="A0A2D2PZL0"/>
<proteinExistence type="predicted"/>
<dbReference type="RefSeq" id="WP_198406098.1">
    <property type="nucleotide sequence ID" value="NZ_CP018092.1"/>
</dbReference>